<name>A0A549THK3_9HYPH</name>
<comment type="caution">
    <text evidence="2">The sequence shown here is derived from an EMBL/GenBank/DDBJ whole genome shotgun (WGS) entry which is preliminary data.</text>
</comment>
<feature type="region of interest" description="Disordered" evidence="1">
    <location>
        <begin position="39"/>
        <end position="77"/>
    </location>
</feature>
<dbReference type="AlphaFoldDB" id="A0A549THK3"/>
<organism evidence="2 3">
    <name type="scientific">Rhizobium straminoryzae</name>
    <dbReference type="NCBI Taxonomy" id="1387186"/>
    <lineage>
        <taxon>Bacteria</taxon>
        <taxon>Pseudomonadati</taxon>
        <taxon>Pseudomonadota</taxon>
        <taxon>Alphaproteobacteria</taxon>
        <taxon>Hyphomicrobiales</taxon>
        <taxon>Rhizobiaceae</taxon>
        <taxon>Rhizobium/Agrobacterium group</taxon>
        <taxon>Rhizobium</taxon>
    </lineage>
</organism>
<dbReference type="Proteomes" id="UP000316801">
    <property type="component" value="Unassembled WGS sequence"/>
</dbReference>
<dbReference type="RefSeq" id="WP_142880660.1">
    <property type="nucleotide sequence ID" value="NZ_VJMG01000005.1"/>
</dbReference>
<proteinExistence type="predicted"/>
<keyword evidence="3" id="KW-1185">Reference proteome</keyword>
<reference evidence="2 3" key="1">
    <citation type="submission" date="2019-07" db="EMBL/GenBank/DDBJ databases">
        <title>Ln-dependent methylotrophs.</title>
        <authorList>
            <person name="Tani A."/>
        </authorList>
    </citation>
    <scope>NUCLEOTIDE SEQUENCE [LARGE SCALE GENOMIC DNA]</scope>
    <source>
        <strain evidence="2 3">SM12</strain>
    </source>
</reference>
<evidence type="ECO:0000256" key="1">
    <source>
        <dbReference type="SAM" id="MobiDB-lite"/>
    </source>
</evidence>
<evidence type="ECO:0000313" key="2">
    <source>
        <dbReference type="EMBL" id="TRL42464.1"/>
    </source>
</evidence>
<evidence type="ECO:0000313" key="3">
    <source>
        <dbReference type="Proteomes" id="UP000316801"/>
    </source>
</evidence>
<sequence>MRDGRQLKTGPRLLAWAAFIAAYMAIALMITLSPVPARAAASGIHGHDHPLFETGPGVQRREQSKANPVAGQGLEPEECCDARKEWQGRAERAI</sequence>
<protein>
    <submittedName>
        <fullName evidence="2">Uncharacterized protein</fullName>
    </submittedName>
</protein>
<gene>
    <name evidence="2" type="ORF">FNA46_01960</name>
</gene>
<dbReference type="EMBL" id="VJMG01000005">
    <property type="protein sequence ID" value="TRL42464.1"/>
    <property type="molecule type" value="Genomic_DNA"/>
</dbReference>
<accession>A0A549THK3</accession>